<dbReference type="SUPFAM" id="SSF52172">
    <property type="entry name" value="CheY-like"/>
    <property type="match status" value="1"/>
</dbReference>
<dbReference type="InterPro" id="IPR036388">
    <property type="entry name" value="WH-like_DNA-bd_sf"/>
</dbReference>
<evidence type="ECO:0000259" key="3">
    <source>
        <dbReference type="PROSITE" id="PS50110"/>
    </source>
</evidence>
<feature type="domain" description="Response regulatory" evidence="3">
    <location>
        <begin position="8"/>
        <end position="125"/>
    </location>
</feature>
<keyword evidence="5" id="KW-1185">Reference proteome</keyword>
<dbReference type="InterPro" id="IPR011006">
    <property type="entry name" value="CheY-like_superfamily"/>
</dbReference>
<dbReference type="InterPro" id="IPR036390">
    <property type="entry name" value="WH_DNA-bd_sf"/>
</dbReference>
<dbReference type="InterPro" id="IPR051271">
    <property type="entry name" value="2C-system_Tx_regulators"/>
</dbReference>
<dbReference type="Pfam" id="PF09339">
    <property type="entry name" value="HTH_IclR"/>
    <property type="match status" value="1"/>
</dbReference>
<sequence length="249" mass="26879">MSARRGIRVLVVDDEPAVRALHGRYVSEAPGFVLAGTADSGESALAWVRRGGIDLILLDMQLGGISGVEVLHRMHRELAHPPSVLVISSARDHITVRQALSARVVGYLVKPFTRATLHDRLRVFRTGFRETPDDAHDRPLAQGEIDRMLGPGRGSAAAAGSGAEDPPSATAQPPRLPKGLAAPTLQRVVDALDPITATSVAELADRTEMSRPTARRYLEFLVSQGAVDVAHRYGRRGRPEVLYRLAAGR</sequence>
<dbReference type="Pfam" id="PF00072">
    <property type="entry name" value="Response_reg"/>
    <property type="match status" value="1"/>
</dbReference>
<dbReference type="Gene3D" id="3.40.50.2300">
    <property type="match status" value="1"/>
</dbReference>
<dbReference type="SUPFAM" id="SSF46785">
    <property type="entry name" value="Winged helix' DNA-binding domain"/>
    <property type="match status" value="1"/>
</dbReference>
<dbReference type="PANTHER" id="PTHR45526">
    <property type="entry name" value="TRANSCRIPTIONAL REGULATORY PROTEIN DPIA"/>
    <property type="match status" value="1"/>
</dbReference>
<proteinExistence type="predicted"/>
<dbReference type="InterPro" id="IPR005471">
    <property type="entry name" value="Tscrpt_reg_IclR_N"/>
</dbReference>
<evidence type="ECO:0000313" key="4">
    <source>
        <dbReference type="EMBL" id="UOQ59123.1"/>
    </source>
</evidence>
<organism evidence="4 5">
    <name type="scientific">Leucobacter rhizosphaerae</name>
    <dbReference type="NCBI Taxonomy" id="2932245"/>
    <lineage>
        <taxon>Bacteria</taxon>
        <taxon>Bacillati</taxon>
        <taxon>Actinomycetota</taxon>
        <taxon>Actinomycetes</taxon>
        <taxon>Micrococcales</taxon>
        <taxon>Microbacteriaceae</taxon>
        <taxon>Leucobacter</taxon>
    </lineage>
</organism>
<gene>
    <name evidence="4" type="ORF">MUN76_08635</name>
</gene>
<reference evidence="4 5" key="1">
    <citation type="submission" date="2022-04" db="EMBL/GenBank/DDBJ databases">
        <title>Leucobacter sp. isolated from rhizosphere of onion.</title>
        <authorList>
            <person name="Won M."/>
            <person name="Lee C.-M."/>
            <person name="Woen H.-Y."/>
            <person name="Kwon S.-W."/>
        </authorList>
    </citation>
    <scope>NUCLEOTIDE SEQUENCE [LARGE SCALE GENOMIC DNA]</scope>
    <source>
        <strain evidence="4 5">H25R-14</strain>
    </source>
</reference>
<evidence type="ECO:0000256" key="2">
    <source>
        <dbReference type="SAM" id="MobiDB-lite"/>
    </source>
</evidence>
<accession>A0ABY4FS78</accession>
<dbReference type="InterPro" id="IPR001789">
    <property type="entry name" value="Sig_transdc_resp-reg_receiver"/>
</dbReference>
<dbReference type="PROSITE" id="PS50110">
    <property type="entry name" value="RESPONSE_REGULATORY"/>
    <property type="match status" value="1"/>
</dbReference>
<dbReference type="Proteomes" id="UP000831775">
    <property type="component" value="Chromosome"/>
</dbReference>
<dbReference type="SMART" id="SM00448">
    <property type="entry name" value="REC"/>
    <property type="match status" value="1"/>
</dbReference>
<dbReference type="PANTHER" id="PTHR45526:SF1">
    <property type="entry name" value="TRANSCRIPTIONAL REGULATORY PROTEIN DCUR-RELATED"/>
    <property type="match status" value="1"/>
</dbReference>
<feature type="region of interest" description="Disordered" evidence="2">
    <location>
        <begin position="145"/>
        <end position="178"/>
    </location>
</feature>
<protein>
    <submittedName>
        <fullName evidence="4">Response regulator</fullName>
    </submittedName>
</protein>
<dbReference type="Gene3D" id="1.10.10.10">
    <property type="entry name" value="Winged helix-like DNA-binding domain superfamily/Winged helix DNA-binding domain"/>
    <property type="match status" value="1"/>
</dbReference>
<name>A0ABY4FS78_9MICO</name>
<evidence type="ECO:0000256" key="1">
    <source>
        <dbReference type="PROSITE-ProRule" id="PRU00169"/>
    </source>
</evidence>
<feature type="modified residue" description="4-aspartylphosphate" evidence="1">
    <location>
        <position position="59"/>
    </location>
</feature>
<evidence type="ECO:0000313" key="5">
    <source>
        <dbReference type="Proteomes" id="UP000831775"/>
    </source>
</evidence>
<keyword evidence="1" id="KW-0597">Phosphoprotein</keyword>
<dbReference type="RefSeq" id="WP_244683961.1">
    <property type="nucleotide sequence ID" value="NZ_CP095043.1"/>
</dbReference>
<dbReference type="EMBL" id="CP095043">
    <property type="protein sequence ID" value="UOQ59123.1"/>
    <property type="molecule type" value="Genomic_DNA"/>
</dbReference>
<feature type="compositionally biased region" description="Low complexity" evidence="2">
    <location>
        <begin position="154"/>
        <end position="169"/>
    </location>
</feature>